<reference evidence="3" key="1">
    <citation type="submission" date="2016-02" db="EMBL/GenBank/DDBJ databases">
        <authorList>
            <person name="Holder M.E."/>
            <person name="Ajami N.J."/>
            <person name="Petrosino J.F."/>
        </authorList>
    </citation>
    <scope>NUCLEOTIDE SEQUENCE [LARGE SCALE GENOMIC DNA]</scope>
    <source>
        <strain evidence="3">CCUG 45958</strain>
    </source>
</reference>
<name>A0A109W459_9BACT</name>
<dbReference type="EMBL" id="CP014229">
    <property type="protein sequence ID" value="AMD89808.1"/>
    <property type="molecule type" value="Genomic_DNA"/>
</dbReference>
<evidence type="ECO:0000256" key="1">
    <source>
        <dbReference type="SAM" id="MobiDB-lite"/>
    </source>
</evidence>
<evidence type="ECO:0000313" key="3">
    <source>
        <dbReference type="Proteomes" id="UP000069241"/>
    </source>
</evidence>
<feature type="compositionally biased region" description="Polar residues" evidence="1">
    <location>
        <begin position="280"/>
        <end position="295"/>
    </location>
</feature>
<protein>
    <recommendedName>
        <fullName evidence="4">Phage tail collar domain-containing protein</fullName>
    </recommendedName>
</protein>
<accession>A0A109W459</accession>
<organism evidence="2 3">
    <name type="scientific">Desulfovibrio fairfieldensis</name>
    <dbReference type="NCBI Taxonomy" id="44742"/>
    <lineage>
        <taxon>Bacteria</taxon>
        <taxon>Pseudomonadati</taxon>
        <taxon>Thermodesulfobacteriota</taxon>
        <taxon>Desulfovibrionia</taxon>
        <taxon>Desulfovibrionales</taxon>
        <taxon>Desulfovibrionaceae</taxon>
        <taxon>Desulfovibrio</taxon>
    </lineage>
</organism>
<feature type="region of interest" description="Disordered" evidence="1">
    <location>
        <begin position="1"/>
        <end position="22"/>
    </location>
</feature>
<sequence length="295" mass="31480">MHEIHTPLGEAENASYTDGNPEHGILGSVVPAKAVESPQREVVKVIQEAGLTPSDNDLTQLLQAIIKIIGVKVPLAKVGTPGIMSPDDKTCTVDAKGVLSVLLATAARAGIIKPDGTSLTVDKNGVLSVNQAADARIERAEFLNKLSIGAPKFHRSTVLPDDHAWSDGSFIEFDDWPEFGEVYEQGGFTGLVMPWDADTEEQAANLGKYRPNSANPTGLYLPLHGGQFFRNWALGVDGTAGSYNAPGLPELTGEYVSQAGCGAIFNGNSQAYSQKERNYQAPSQLMHQAHTQLGD</sequence>
<keyword evidence="3" id="KW-1185">Reference proteome</keyword>
<dbReference type="KEGG" id="dfi:AXF13_06615"/>
<evidence type="ECO:0008006" key="4">
    <source>
        <dbReference type="Google" id="ProtNLM"/>
    </source>
</evidence>
<feature type="region of interest" description="Disordered" evidence="1">
    <location>
        <begin position="276"/>
        <end position="295"/>
    </location>
</feature>
<dbReference type="AlphaFoldDB" id="A0A109W459"/>
<gene>
    <name evidence="2" type="ORF">AXF13_06615</name>
</gene>
<proteinExistence type="predicted"/>
<evidence type="ECO:0000313" key="2">
    <source>
        <dbReference type="EMBL" id="AMD89808.1"/>
    </source>
</evidence>
<dbReference type="Proteomes" id="UP000069241">
    <property type="component" value="Chromosome"/>
</dbReference>
<dbReference type="STRING" id="44742.AXF13_06615"/>